<dbReference type="Gene3D" id="3.30.465.10">
    <property type="match status" value="1"/>
</dbReference>
<feature type="domain" description="FAD-binding PCMH-type" evidence="7">
    <location>
        <begin position="1"/>
        <end position="169"/>
    </location>
</feature>
<dbReference type="PROSITE" id="PS51387">
    <property type="entry name" value="FAD_PCMH"/>
    <property type="match status" value="1"/>
</dbReference>
<gene>
    <name evidence="8" type="ORF">BDV96DRAFT_501191</name>
</gene>
<evidence type="ECO:0000256" key="4">
    <source>
        <dbReference type="ARBA" id="ARBA00022989"/>
    </source>
</evidence>
<dbReference type="GO" id="GO:0071949">
    <property type="term" value="F:FAD binding"/>
    <property type="evidence" value="ECO:0007669"/>
    <property type="project" value="InterPro"/>
</dbReference>
<dbReference type="GO" id="GO:0016020">
    <property type="term" value="C:membrane"/>
    <property type="evidence" value="ECO:0007669"/>
    <property type="project" value="UniProtKB-SubCell"/>
</dbReference>
<keyword evidence="6" id="KW-0472">Membrane</keyword>
<keyword evidence="4" id="KW-1133">Transmembrane helix</keyword>
<sequence length="505" mass="56624">MEAHNSTVSQIAASVKHFHSTNTPFRIYHGSTLSTRPSARTRDNTVDISKLNHVFPVNRDTKTCFVEPNVPMDALVAATMKEDFLPPVVMELPNITVGGGFAGTSGESSSFRYGTFDCTVRSIEVVLGDGSIVTATRGDPETEDLLYGSAGACGTLGIVTLLEIELIESQPYVQLTYWPVRSASSAVELLQKFEQDPAIDFIDGILFSSTSGTIMTGKLSDESLKRKVQTFDRATDPWFYLHAEQGLAKHEFEPWTETIPTQSYLFRYDRAVFWSGRLAFKYFHVPFNRIMRFLLNPFMRTRVVNHALHRSGLSSQGIIQDLGIPYSTSAEFIQYISSTLNFWPLWLCPVRSPHALGGSSFSIGKKDLGFPDVMLDIGVWGIGPSDTLQFIRLNRDIEKKVRELGGLKCLYAHAYYTEDEFWEIYNEKEYLDLRRKWRAGGLPSVYDKVKVDLKGVDVKEGVAIGKWTKGNLAQRLKGKVWGVVGVLSAVRYMLFGGDFVLKKAR</sequence>
<keyword evidence="5" id="KW-0560">Oxidoreductase</keyword>
<evidence type="ECO:0000313" key="8">
    <source>
        <dbReference type="EMBL" id="KAF2110511.1"/>
    </source>
</evidence>
<keyword evidence="3" id="KW-0812">Transmembrane</keyword>
<dbReference type="Pfam" id="PF01565">
    <property type="entry name" value="FAD_binding_4"/>
    <property type="match status" value="1"/>
</dbReference>
<dbReference type="OrthoDB" id="415825at2759"/>
<dbReference type="InterPro" id="IPR040165">
    <property type="entry name" value="Diminuto-like"/>
</dbReference>
<dbReference type="SUPFAM" id="SSF56176">
    <property type="entry name" value="FAD-binding/transporter-associated domain-like"/>
    <property type="match status" value="1"/>
</dbReference>
<reference evidence="8" key="1">
    <citation type="journal article" date="2020" name="Stud. Mycol.">
        <title>101 Dothideomycetes genomes: a test case for predicting lifestyles and emergence of pathogens.</title>
        <authorList>
            <person name="Haridas S."/>
            <person name="Albert R."/>
            <person name="Binder M."/>
            <person name="Bloem J."/>
            <person name="Labutti K."/>
            <person name="Salamov A."/>
            <person name="Andreopoulos B."/>
            <person name="Baker S."/>
            <person name="Barry K."/>
            <person name="Bills G."/>
            <person name="Bluhm B."/>
            <person name="Cannon C."/>
            <person name="Castanera R."/>
            <person name="Culley D."/>
            <person name="Daum C."/>
            <person name="Ezra D."/>
            <person name="Gonzalez J."/>
            <person name="Henrissat B."/>
            <person name="Kuo A."/>
            <person name="Liang C."/>
            <person name="Lipzen A."/>
            <person name="Lutzoni F."/>
            <person name="Magnuson J."/>
            <person name="Mondo S."/>
            <person name="Nolan M."/>
            <person name="Ohm R."/>
            <person name="Pangilinan J."/>
            <person name="Park H.-J."/>
            <person name="Ramirez L."/>
            <person name="Alfaro M."/>
            <person name="Sun H."/>
            <person name="Tritt A."/>
            <person name="Yoshinaga Y."/>
            <person name="Zwiers L.-H."/>
            <person name="Turgeon B."/>
            <person name="Goodwin S."/>
            <person name="Spatafora J."/>
            <person name="Crous P."/>
            <person name="Grigoriev I."/>
        </authorList>
    </citation>
    <scope>NUCLEOTIDE SEQUENCE</scope>
    <source>
        <strain evidence="8">CBS 627.86</strain>
    </source>
</reference>
<dbReference type="EMBL" id="ML977338">
    <property type="protein sequence ID" value="KAF2110511.1"/>
    <property type="molecule type" value="Genomic_DNA"/>
</dbReference>
<dbReference type="InterPro" id="IPR016169">
    <property type="entry name" value="FAD-bd_PCMH_sub2"/>
</dbReference>
<organism evidence="8 9">
    <name type="scientific">Lophiotrema nucula</name>
    <dbReference type="NCBI Taxonomy" id="690887"/>
    <lineage>
        <taxon>Eukaryota</taxon>
        <taxon>Fungi</taxon>
        <taxon>Dikarya</taxon>
        <taxon>Ascomycota</taxon>
        <taxon>Pezizomycotina</taxon>
        <taxon>Dothideomycetes</taxon>
        <taxon>Pleosporomycetidae</taxon>
        <taxon>Pleosporales</taxon>
        <taxon>Lophiotremataceae</taxon>
        <taxon>Lophiotrema</taxon>
    </lineage>
</organism>
<dbReference type="AlphaFoldDB" id="A0A6A5YWJ7"/>
<protein>
    <recommendedName>
        <fullName evidence="2">Delta(24)-sterol reductase</fullName>
        <ecNumber evidence="2">1.3.1.72</ecNumber>
    </recommendedName>
</protein>
<dbReference type="PANTHER" id="PTHR10801">
    <property type="entry name" value="24-DEHYDROCHOLESTEROL REDUCTASE"/>
    <property type="match status" value="1"/>
</dbReference>
<evidence type="ECO:0000256" key="3">
    <source>
        <dbReference type="ARBA" id="ARBA00022692"/>
    </source>
</evidence>
<dbReference type="GO" id="GO:0005737">
    <property type="term" value="C:cytoplasm"/>
    <property type="evidence" value="ECO:0007669"/>
    <property type="project" value="TreeGrafter"/>
</dbReference>
<dbReference type="Proteomes" id="UP000799770">
    <property type="component" value="Unassembled WGS sequence"/>
</dbReference>
<evidence type="ECO:0000256" key="1">
    <source>
        <dbReference type="ARBA" id="ARBA00004167"/>
    </source>
</evidence>
<dbReference type="GO" id="GO:0000246">
    <property type="term" value="F:Delta24(24-1) sterol reductase activity"/>
    <property type="evidence" value="ECO:0007669"/>
    <property type="project" value="TreeGrafter"/>
</dbReference>
<keyword evidence="9" id="KW-1185">Reference proteome</keyword>
<name>A0A6A5YWJ7_9PLEO</name>
<evidence type="ECO:0000256" key="5">
    <source>
        <dbReference type="ARBA" id="ARBA00023002"/>
    </source>
</evidence>
<dbReference type="PANTHER" id="PTHR10801:SF0">
    <property type="entry name" value="DELTA(24)-STEROL REDUCTASE"/>
    <property type="match status" value="1"/>
</dbReference>
<accession>A0A6A5YWJ7</accession>
<dbReference type="GO" id="GO:0050614">
    <property type="term" value="F:Delta24-sterol reductase activity"/>
    <property type="evidence" value="ECO:0007669"/>
    <property type="project" value="UniProtKB-EC"/>
</dbReference>
<evidence type="ECO:0000256" key="6">
    <source>
        <dbReference type="ARBA" id="ARBA00023136"/>
    </source>
</evidence>
<comment type="subcellular location">
    <subcellularLocation>
        <location evidence="1">Membrane</location>
        <topology evidence="1">Single-pass membrane protein</topology>
    </subcellularLocation>
</comment>
<proteinExistence type="predicted"/>
<evidence type="ECO:0000259" key="7">
    <source>
        <dbReference type="PROSITE" id="PS51387"/>
    </source>
</evidence>
<evidence type="ECO:0000313" key="9">
    <source>
        <dbReference type="Proteomes" id="UP000799770"/>
    </source>
</evidence>
<dbReference type="EC" id="1.3.1.72" evidence="2"/>
<dbReference type="InterPro" id="IPR036318">
    <property type="entry name" value="FAD-bd_PCMH-like_sf"/>
</dbReference>
<dbReference type="GO" id="GO:0008202">
    <property type="term" value="P:steroid metabolic process"/>
    <property type="evidence" value="ECO:0007669"/>
    <property type="project" value="TreeGrafter"/>
</dbReference>
<dbReference type="InterPro" id="IPR006094">
    <property type="entry name" value="Oxid_FAD_bind_N"/>
</dbReference>
<dbReference type="InterPro" id="IPR016166">
    <property type="entry name" value="FAD-bd_PCMH"/>
</dbReference>
<evidence type="ECO:0000256" key="2">
    <source>
        <dbReference type="ARBA" id="ARBA00012405"/>
    </source>
</evidence>